<dbReference type="AlphaFoldDB" id="A0A3N2DD75"/>
<feature type="region of interest" description="Disordered" evidence="1">
    <location>
        <begin position="33"/>
        <end position="87"/>
    </location>
</feature>
<sequence length="210" mass="21099">MSSAVKVTLGVLAGVVVLLFVVLVWALLLRGPGGTGASGGESSTSETSASGEDATATDDGTATESDSPSQEPTPTTSESTPAELAPVPDGALELTSFTLPSRNISCSMSESGVICEIGDSTFTPPAGPTCDLRGKIVVLSDDGVELPCPETAPPGPDEGAAVLEYGQTSSVGTWLCTSSDRGVECSSRADGTGFTLARASFTSYGPGRLM</sequence>
<protein>
    <submittedName>
        <fullName evidence="3">Uncharacterized protein</fullName>
    </submittedName>
</protein>
<proteinExistence type="predicted"/>
<feature type="transmembrane region" description="Helical" evidence="2">
    <location>
        <begin position="7"/>
        <end position="28"/>
    </location>
</feature>
<name>A0A3N2DD75_9MICO</name>
<evidence type="ECO:0000256" key="1">
    <source>
        <dbReference type="SAM" id="MobiDB-lite"/>
    </source>
</evidence>
<comment type="caution">
    <text evidence="3">The sequence shown here is derived from an EMBL/GenBank/DDBJ whole genome shotgun (WGS) entry which is preliminary data.</text>
</comment>
<dbReference type="RefSeq" id="WP_148059603.1">
    <property type="nucleotide sequence ID" value="NZ_RKHQ01000001.1"/>
</dbReference>
<evidence type="ECO:0000313" key="3">
    <source>
        <dbReference type="EMBL" id="ROR97741.1"/>
    </source>
</evidence>
<organism evidence="3 4">
    <name type="scientific">Salana multivorans</name>
    <dbReference type="NCBI Taxonomy" id="120377"/>
    <lineage>
        <taxon>Bacteria</taxon>
        <taxon>Bacillati</taxon>
        <taxon>Actinomycetota</taxon>
        <taxon>Actinomycetes</taxon>
        <taxon>Micrococcales</taxon>
        <taxon>Beutenbergiaceae</taxon>
        <taxon>Salana</taxon>
    </lineage>
</organism>
<keyword evidence="2" id="KW-1133">Transmembrane helix</keyword>
<evidence type="ECO:0000256" key="2">
    <source>
        <dbReference type="SAM" id="Phobius"/>
    </source>
</evidence>
<accession>A0A3N2DD75</accession>
<feature type="compositionally biased region" description="Low complexity" evidence="1">
    <location>
        <begin position="40"/>
        <end position="83"/>
    </location>
</feature>
<evidence type="ECO:0000313" key="4">
    <source>
        <dbReference type="Proteomes" id="UP000275356"/>
    </source>
</evidence>
<dbReference type="Proteomes" id="UP000275356">
    <property type="component" value="Unassembled WGS sequence"/>
</dbReference>
<gene>
    <name evidence="3" type="ORF">EDD28_2347</name>
</gene>
<keyword evidence="2" id="KW-0472">Membrane</keyword>
<keyword evidence="4" id="KW-1185">Reference proteome</keyword>
<dbReference type="EMBL" id="RKHQ01000001">
    <property type="protein sequence ID" value="ROR97741.1"/>
    <property type="molecule type" value="Genomic_DNA"/>
</dbReference>
<reference evidence="3 4" key="1">
    <citation type="submission" date="2018-11" db="EMBL/GenBank/DDBJ databases">
        <title>Sequencing the genomes of 1000 actinobacteria strains.</title>
        <authorList>
            <person name="Klenk H.-P."/>
        </authorList>
    </citation>
    <scope>NUCLEOTIDE SEQUENCE [LARGE SCALE GENOMIC DNA]</scope>
    <source>
        <strain evidence="3 4">DSM 13521</strain>
    </source>
</reference>
<keyword evidence="2" id="KW-0812">Transmembrane</keyword>
<dbReference type="OrthoDB" id="4485680at2"/>